<reference evidence="4 5" key="1">
    <citation type="submission" date="2017-01" db="EMBL/GenBank/DDBJ databases">
        <authorList>
            <person name="Mah S.A."/>
            <person name="Swanson W.J."/>
            <person name="Moy G.W."/>
            <person name="Vacquier V.D."/>
        </authorList>
    </citation>
    <scope>NUCLEOTIDE SEQUENCE [LARGE SCALE GENOMIC DNA]</scope>
    <source>
        <strain evidence="4 5">GSMNP</strain>
    </source>
</reference>
<keyword evidence="2 4" id="KW-0689">Ribosomal protein</keyword>
<comment type="similarity">
    <text evidence="1">Belongs to the universal ribosomal protein uS17 family.</text>
</comment>
<proteinExistence type="inferred from homology"/>
<evidence type="ECO:0000256" key="3">
    <source>
        <dbReference type="ARBA" id="ARBA00023274"/>
    </source>
</evidence>
<dbReference type="InterPro" id="IPR012340">
    <property type="entry name" value="NA-bd_OB-fold"/>
</dbReference>
<dbReference type="Pfam" id="PF00366">
    <property type="entry name" value="Ribosomal_S17"/>
    <property type="match status" value="1"/>
</dbReference>
<dbReference type="STRING" id="133412.A0A1R1Y3P6"/>
<dbReference type="NCBIfam" id="NF004123">
    <property type="entry name" value="PRK05610.1"/>
    <property type="match status" value="1"/>
</dbReference>
<keyword evidence="3" id="KW-0687">Ribonucleoprotein</keyword>
<organism evidence="4 5">
    <name type="scientific">Smittium culicis</name>
    <dbReference type="NCBI Taxonomy" id="133412"/>
    <lineage>
        <taxon>Eukaryota</taxon>
        <taxon>Fungi</taxon>
        <taxon>Fungi incertae sedis</taxon>
        <taxon>Zoopagomycota</taxon>
        <taxon>Kickxellomycotina</taxon>
        <taxon>Harpellomycetes</taxon>
        <taxon>Harpellales</taxon>
        <taxon>Legeriomycetaceae</taxon>
        <taxon>Smittium</taxon>
    </lineage>
</organism>
<dbReference type="GO" id="GO:0005739">
    <property type="term" value="C:mitochondrion"/>
    <property type="evidence" value="ECO:0007669"/>
    <property type="project" value="TreeGrafter"/>
</dbReference>
<dbReference type="GO" id="GO:0003735">
    <property type="term" value="F:structural constituent of ribosome"/>
    <property type="evidence" value="ECO:0007669"/>
    <property type="project" value="InterPro"/>
</dbReference>
<dbReference type="GO" id="GO:1990904">
    <property type="term" value="C:ribonucleoprotein complex"/>
    <property type="evidence" value="ECO:0007669"/>
    <property type="project" value="UniProtKB-KW"/>
</dbReference>
<evidence type="ECO:0000313" key="4">
    <source>
        <dbReference type="EMBL" id="OMJ21460.1"/>
    </source>
</evidence>
<dbReference type="Gene3D" id="2.40.50.140">
    <property type="entry name" value="Nucleic acid-binding proteins"/>
    <property type="match status" value="1"/>
</dbReference>
<dbReference type="SUPFAM" id="SSF50249">
    <property type="entry name" value="Nucleic acid-binding proteins"/>
    <property type="match status" value="1"/>
</dbReference>
<dbReference type="PANTHER" id="PTHR10744:SF1">
    <property type="entry name" value="SMALL RIBOSOMAL SUBUNIT PROTEIN US17M"/>
    <property type="match status" value="1"/>
</dbReference>
<sequence length="100" mass="11462">MNASRVLLARKNFVGVVVSTAMQKTVRVRVPKTKIHPKIGKEYVEHKNYMAHDENQVCKLGDIVRIEHCKKLSKKKSFAVAEMIREARVYIDPETGAIKR</sequence>
<dbReference type="Proteomes" id="UP000187283">
    <property type="component" value="Unassembled WGS sequence"/>
</dbReference>
<dbReference type="PANTHER" id="PTHR10744">
    <property type="entry name" value="40S RIBOSOMAL PROTEIN S11 FAMILY MEMBER"/>
    <property type="match status" value="1"/>
</dbReference>
<evidence type="ECO:0000256" key="1">
    <source>
        <dbReference type="ARBA" id="ARBA00010254"/>
    </source>
</evidence>
<gene>
    <name evidence="4" type="ORF">AYI70_g3482</name>
</gene>
<protein>
    <submittedName>
        <fullName evidence="4">37S ribosomal protein S17, mitochondrial</fullName>
    </submittedName>
</protein>
<dbReference type="OrthoDB" id="274752at2759"/>
<comment type="caution">
    <text evidence="4">The sequence shown here is derived from an EMBL/GenBank/DDBJ whole genome shotgun (WGS) entry which is preliminary data.</text>
</comment>
<dbReference type="CDD" id="cd00364">
    <property type="entry name" value="Ribosomal_uS17"/>
    <property type="match status" value="1"/>
</dbReference>
<dbReference type="EMBL" id="LSSN01001002">
    <property type="protein sequence ID" value="OMJ21460.1"/>
    <property type="molecule type" value="Genomic_DNA"/>
</dbReference>
<evidence type="ECO:0000256" key="2">
    <source>
        <dbReference type="ARBA" id="ARBA00022980"/>
    </source>
</evidence>
<evidence type="ECO:0000313" key="5">
    <source>
        <dbReference type="Proteomes" id="UP000187283"/>
    </source>
</evidence>
<dbReference type="InterPro" id="IPR000266">
    <property type="entry name" value="Ribosomal_uS17"/>
</dbReference>
<dbReference type="GO" id="GO:0006412">
    <property type="term" value="P:translation"/>
    <property type="evidence" value="ECO:0007669"/>
    <property type="project" value="InterPro"/>
</dbReference>
<accession>A0A1R1Y3P6</accession>
<name>A0A1R1Y3P6_9FUNG</name>
<keyword evidence="5" id="KW-1185">Reference proteome</keyword>
<dbReference type="AlphaFoldDB" id="A0A1R1Y3P6"/>
<dbReference type="GO" id="GO:0005840">
    <property type="term" value="C:ribosome"/>
    <property type="evidence" value="ECO:0007669"/>
    <property type="project" value="UniProtKB-KW"/>
</dbReference>